<dbReference type="Gene3D" id="1.10.3210.10">
    <property type="entry name" value="Hypothetical protein af1432"/>
    <property type="match status" value="1"/>
</dbReference>
<dbReference type="eggNOG" id="COG1234">
    <property type="taxonomic scope" value="Bacteria"/>
</dbReference>
<dbReference type="InterPro" id="IPR036866">
    <property type="entry name" value="RibonucZ/Hydroxyglut_hydro"/>
</dbReference>
<dbReference type="PATRIC" id="fig|929558.5.peg.901"/>
<dbReference type="eggNOG" id="COG3437">
    <property type="taxonomic scope" value="Bacteria"/>
</dbReference>
<protein>
    <submittedName>
        <fullName evidence="3">Protein containing GAF and HD domain</fullName>
    </submittedName>
</protein>
<evidence type="ECO:0000313" key="4">
    <source>
        <dbReference type="Proteomes" id="UP000006431"/>
    </source>
</evidence>
<dbReference type="SUPFAM" id="SSF56281">
    <property type="entry name" value="Metallo-hydrolase/oxidoreductase"/>
    <property type="match status" value="1"/>
</dbReference>
<dbReference type="InterPro" id="IPR003018">
    <property type="entry name" value="GAF"/>
</dbReference>
<dbReference type="CDD" id="cd07735">
    <property type="entry name" value="class_II_PDE_MBL-fold"/>
    <property type="match status" value="1"/>
</dbReference>
<evidence type="ECO:0000259" key="2">
    <source>
        <dbReference type="PROSITE" id="PS51832"/>
    </source>
</evidence>
<dbReference type="EMBL" id="AFRZ01000001">
    <property type="protein sequence ID" value="EHP29430.1"/>
    <property type="molecule type" value="Genomic_DNA"/>
</dbReference>
<organism evidence="3 4">
    <name type="scientific">Sulfurimonas gotlandica (strain DSM 19862 / JCM 16533 / GD1)</name>
    <dbReference type="NCBI Taxonomy" id="929558"/>
    <lineage>
        <taxon>Bacteria</taxon>
        <taxon>Pseudomonadati</taxon>
        <taxon>Campylobacterota</taxon>
        <taxon>Epsilonproteobacteria</taxon>
        <taxon>Campylobacterales</taxon>
        <taxon>Sulfurimonadaceae</taxon>
        <taxon>Sulfurimonas</taxon>
    </lineage>
</organism>
<dbReference type="GO" id="GO:0004115">
    <property type="term" value="F:3',5'-cyclic-AMP phosphodiesterase activity"/>
    <property type="evidence" value="ECO:0007669"/>
    <property type="project" value="InterPro"/>
</dbReference>
<dbReference type="GO" id="GO:0006198">
    <property type="term" value="P:cAMP catabolic process"/>
    <property type="evidence" value="ECO:0007669"/>
    <property type="project" value="InterPro"/>
</dbReference>
<dbReference type="Gene3D" id="3.30.450.40">
    <property type="match status" value="1"/>
</dbReference>
<name>B6BLZ6_SULGG</name>
<dbReference type="RefSeq" id="WP_008339174.1">
    <property type="nucleotide sequence ID" value="NZ_AFRZ01000001.1"/>
</dbReference>
<evidence type="ECO:0000259" key="1">
    <source>
        <dbReference type="PROSITE" id="PS51831"/>
    </source>
</evidence>
<accession>B6BLZ6</accession>
<dbReference type="PROSITE" id="PS51831">
    <property type="entry name" value="HD"/>
    <property type="match status" value="1"/>
</dbReference>
<dbReference type="Pfam" id="PF02112">
    <property type="entry name" value="PDEase_II"/>
    <property type="match status" value="1"/>
</dbReference>
<dbReference type="InterPro" id="IPR000396">
    <property type="entry name" value="Pdiesterase2"/>
</dbReference>
<dbReference type="SMART" id="SM00471">
    <property type="entry name" value="HDc"/>
    <property type="match status" value="1"/>
</dbReference>
<dbReference type="InterPro" id="IPR029016">
    <property type="entry name" value="GAF-like_dom_sf"/>
</dbReference>
<dbReference type="SMART" id="SM00849">
    <property type="entry name" value="Lactamase_B"/>
    <property type="match status" value="1"/>
</dbReference>
<dbReference type="InterPro" id="IPR003607">
    <property type="entry name" value="HD/PDEase_dom"/>
</dbReference>
<feature type="domain" description="HD" evidence="1">
    <location>
        <begin position="195"/>
        <end position="319"/>
    </location>
</feature>
<dbReference type="Pfam" id="PF01590">
    <property type="entry name" value="GAF"/>
    <property type="match status" value="1"/>
</dbReference>
<dbReference type="PANTHER" id="PTHR45228:SF9">
    <property type="entry name" value="3'3'-CGAMP-SPECIFIC PHOSPHODIESTERASE 2"/>
    <property type="match status" value="1"/>
</dbReference>
<feature type="domain" description="HD-GYP" evidence="2">
    <location>
        <begin position="173"/>
        <end position="370"/>
    </location>
</feature>
<dbReference type="STRING" id="929558.SMGD1_0903"/>
<dbReference type="InterPro" id="IPR052020">
    <property type="entry name" value="Cyclic_di-GMP/3'3'-cGAMP_PDE"/>
</dbReference>
<accession>H1FXJ8</accession>
<dbReference type="eggNOG" id="COG2203">
    <property type="taxonomic scope" value="Bacteria"/>
</dbReference>
<dbReference type="SMART" id="SM00065">
    <property type="entry name" value="GAF"/>
    <property type="match status" value="1"/>
</dbReference>
<dbReference type="Proteomes" id="UP000006431">
    <property type="component" value="Unassembled WGS sequence"/>
</dbReference>
<dbReference type="PROSITE" id="PS51832">
    <property type="entry name" value="HD_GYP"/>
    <property type="match status" value="1"/>
</dbReference>
<keyword evidence="4" id="KW-1185">Reference proteome</keyword>
<dbReference type="SUPFAM" id="SSF55781">
    <property type="entry name" value="GAF domain-like"/>
    <property type="match status" value="1"/>
</dbReference>
<dbReference type="PRINTS" id="PR00388">
    <property type="entry name" value="PDIESTERASE2"/>
</dbReference>
<gene>
    <name evidence="3" type="ORF">SMGD1_0903</name>
</gene>
<sequence>MKHARSLGANEILQMIFTYLTEVSSLRAYNDIIMVLANMGRALTSADRCTVWVVDEEKQEIWTKVAHGIDAIRLPIDSGIVGSSITTGKKIIIDDVYLDDRFNPDIDKKTGYRTKSMMVIPMFDNDDEIIGAFQVINHKGEKGLFDTRDMERLMLASTYAAETLVSARLTNEIEDTQKEVVFTMGAIGESRSKETGNHVKRVAEYSRILGLAYGMEAKEAELLKQASPMHDIGKVAIPDAILKKPGRFNDEERKVMDTHAELGFGMIKNSDRPLLQAAAIVAYEHHEKWNGNGYPRKLKGEEIHIYGRITALADVFDALGSDRVYKKAWDDERIFKLFKEERGEHFDPKLIDLFFENLEDILAVREHFKDAYEEKVVDKEVNTKEIKILGAYGTRAKGFGTSSFLLNKSNVIDAGNILATLDEESIHIENIWLTHSHLDHISDIAYILDNYFSLRTKTLNILGLPGTIKALKKHFFNDLIWPDFSKITLSKSDTPALSYTEIELDKEYSLNEDESLEAFKTDHTVPSCGYIFKREGDSVLITADTYSLDNVIEMIDARKDINSIVIECSFPSSMPILAKESKHLTPQLLFKSIDKIKRDDIRLYINHIKPSFLDKIAKEIHEYMGKLEPIILKDEDFINFSKKPLT</sequence>
<comment type="caution">
    <text evidence="3">The sequence shown here is derived from an EMBL/GenBank/DDBJ whole genome shotgun (WGS) entry which is preliminary data.</text>
</comment>
<evidence type="ECO:0000313" key="3">
    <source>
        <dbReference type="EMBL" id="EHP29430.1"/>
    </source>
</evidence>
<dbReference type="InterPro" id="IPR037522">
    <property type="entry name" value="HD_GYP_dom"/>
</dbReference>
<dbReference type="AlphaFoldDB" id="B6BLZ6"/>
<dbReference type="CDD" id="cd00077">
    <property type="entry name" value="HDc"/>
    <property type="match status" value="1"/>
</dbReference>
<reference evidence="3 4" key="1">
    <citation type="journal article" date="2012" name="Proc. Natl. Acad. Sci. U.S.A.">
        <title>Genome and physiology of a model Epsilonproteobacterium responsible for sulfide detoxification in marine oxygen depletion zones.</title>
        <authorList>
            <person name="Grote J."/>
            <person name="Schott T."/>
            <person name="Bruckner C.G."/>
            <person name="Glockner F.O."/>
            <person name="Jost G."/>
            <person name="Teeling H."/>
            <person name="Labrenz M."/>
            <person name="Jurgens K."/>
        </authorList>
    </citation>
    <scope>NUCLEOTIDE SEQUENCE [LARGE SCALE GENOMIC DNA]</scope>
    <source>
        <strain evidence="3 4">GD1</strain>
    </source>
</reference>
<dbReference type="Gene3D" id="3.60.15.10">
    <property type="entry name" value="Ribonuclease Z/Hydroxyacylglutathione hydrolase-like"/>
    <property type="match status" value="1"/>
</dbReference>
<dbReference type="HOGENOM" id="CLU_423843_0_0_7"/>
<dbReference type="PANTHER" id="PTHR45228">
    <property type="entry name" value="CYCLIC DI-GMP PHOSPHODIESTERASE TM_0186-RELATED"/>
    <property type="match status" value="1"/>
</dbReference>
<dbReference type="InterPro" id="IPR006674">
    <property type="entry name" value="HD_domain"/>
</dbReference>
<dbReference type="SUPFAM" id="SSF109604">
    <property type="entry name" value="HD-domain/PDEase-like"/>
    <property type="match status" value="1"/>
</dbReference>
<dbReference type="OrthoDB" id="9769359at2"/>
<dbReference type="Pfam" id="PF13487">
    <property type="entry name" value="HD_5"/>
    <property type="match status" value="1"/>
</dbReference>
<proteinExistence type="predicted"/>
<dbReference type="InterPro" id="IPR001279">
    <property type="entry name" value="Metallo-B-lactamas"/>
</dbReference>